<sequence length="441" mass="49841">MMASPAELCGEPMRREIVHLRFTRNTGKKKKKESDACGGGRGVLCAEDYYKLLGLSKDAGDRQIKKAYRTLSKKYHPDKNPDDETAHQKFVEIAEAYDVLSDPEVRKIYDQYGHEGVKQHQQGGQRGGHHGHDPFDLFSRFFGGGGHFGRGQRKGQNMELRINVSIKDFYTGATHDFKVEKQQICEACEGSGSEDGQRDTCGKCHGQGMVIQKHMLAPGIFQQMQMQCDMCGGRGSTVKHKCKVCGGQRVKRAEESFELHVEKGMPKGVRVTYENEGDESPDWEAGDLVVHLYEKDPELGKEDKDRTDGTFFRRKDQNLFWREVLSLREAWMGGWTRNLTHLDGHIVQLSRPRGSVVQPGTVEIVAEEGMPVWRHDTDSGVPEYGALHVEYVVVLPDAMEKKMEGEFWEVWEKWRRKNGVDLLADSGRPIPGPPGKGHDEL</sequence>
<dbReference type="EMBL" id="JAUTXU010000221">
    <property type="protein sequence ID" value="KAK3697702.1"/>
    <property type="molecule type" value="Genomic_DNA"/>
</dbReference>
<keyword evidence="2" id="KW-1185">Reference proteome</keyword>
<evidence type="ECO:0000313" key="2">
    <source>
        <dbReference type="Proteomes" id="UP001281147"/>
    </source>
</evidence>
<evidence type="ECO:0000313" key="1">
    <source>
        <dbReference type="EMBL" id="KAK3697702.1"/>
    </source>
</evidence>
<name>A0ACC3MN50_9PEZI</name>
<proteinExistence type="predicted"/>
<accession>A0ACC3MN50</accession>
<reference evidence="1" key="1">
    <citation type="submission" date="2023-07" db="EMBL/GenBank/DDBJ databases">
        <title>Black Yeasts Isolated from many extreme environments.</title>
        <authorList>
            <person name="Coleine C."/>
            <person name="Stajich J.E."/>
            <person name="Selbmann L."/>
        </authorList>
    </citation>
    <scope>NUCLEOTIDE SEQUENCE</scope>
    <source>
        <strain evidence="1">CCFEE 5714</strain>
    </source>
</reference>
<comment type="caution">
    <text evidence="1">The sequence shown here is derived from an EMBL/GenBank/DDBJ whole genome shotgun (WGS) entry which is preliminary data.</text>
</comment>
<gene>
    <name evidence="1" type="primary">SCJ1_1</name>
    <name evidence="1" type="ORF">LTR37_017284</name>
</gene>
<dbReference type="Proteomes" id="UP001281147">
    <property type="component" value="Unassembled WGS sequence"/>
</dbReference>
<protein>
    <submittedName>
        <fullName evidence="1">DnaJ-related protein scj1</fullName>
    </submittedName>
</protein>
<organism evidence="1 2">
    <name type="scientific">Vermiconidia calcicola</name>
    <dbReference type="NCBI Taxonomy" id="1690605"/>
    <lineage>
        <taxon>Eukaryota</taxon>
        <taxon>Fungi</taxon>
        <taxon>Dikarya</taxon>
        <taxon>Ascomycota</taxon>
        <taxon>Pezizomycotina</taxon>
        <taxon>Dothideomycetes</taxon>
        <taxon>Dothideomycetidae</taxon>
        <taxon>Mycosphaerellales</taxon>
        <taxon>Extremaceae</taxon>
        <taxon>Vermiconidia</taxon>
    </lineage>
</organism>